<dbReference type="InterPro" id="IPR013713">
    <property type="entry name" value="XPO2_central"/>
</dbReference>
<dbReference type="AlphaFoldDB" id="A0A167FAV5"/>
<name>A0A167FAV5_9ASCO</name>
<proteinExistence type="predicted"/>
<dbReference type="GO" id="GO:0006611">
    <property type="term" value="P:protein export from nucleus"/>
    <property type="evidence" value="ECO:0007669"/>
    <property type="project" value="TreeGrafter"/>
</dbReference>
<dbReference type="Pfam" id="PF08506">
    <property type="entry name" value="Cse1"/>
    <property type="match status" value="1"/>
</dbReference>
<dbReference type="GeneID" id="30034604"/>
<dbReference type="KEGG" id="slb:AWJ20_2668"/>
<gene>
    <name evidence="3" type="primary">CSE1</name>
    <name evidence="3" type="ORF">AWJ20_2668</name>
</gene>
<dbReference type="InterPro" id="IPR011989">
    <property type="entry name" value="ARM-like"/>
</dbReference>
<dbReference type="GO" id="GO:0006606">
    <property type="term" value="P:protein import into nucleus"/>
    <property type="evidence" value="ECO:0007669"/>
    <property type="project" value="TreeGrafter"/>
</dbReference>
<feature type="domain" description="Exportin-2 central" evidence="2">
    <location>
        <begin position="56"/>
        <end position="426"/>
    </location>
</feature>
<dbReference type="InterPro" id="IPR005043">
    <property type="entry name" value="XPO2_C"/>
</dbReference>
<dbReference type="GO" id="GO:0005049">
    <property type="term" value="F:nuclear export signal receptor activity"/>
    <property type="evidence" value="ECO:0007669"/>
    <property type="project" value="TreeGrafter"/>
</dbReference>
<dbReference type="Pfam" id="PF03378">
    <property type="entry name" value="CAS_CSE1"/>
    <property type="match status" value="1"/>
</dbReference>
<dbReference type="EMBL" id="CP014503">
    <property type="protein sequence ID" value="ANB15048.1"/>
    <property type="molecule type" value="Genomic_DNA"/>
</dbReference>
<keyword evidence="4" id="KW-1185">Reference proteome</keyword>
<protein>
    <submittedName>
        <fullName evidence="3">Cse1p</fullName>
    </submittedName>
</protein>
<dbReference type="GO" id="GO:0031267">
    <property type="term" value="F:small GTPase binding"/>
    <property type="evidence" value="ECO:0007669"/>
    <property type="project" value="InterPro"/>
</dbReference>
<dbReference type="PANTHER" id="PTHR10997">
    <property type="entry name" value="IMPORTIN-7, 8, 11"/>
    <property type="match status" value="1"/>
</dbReference>
<dbReference type="GO" id="GO:0005829">
    <property type="term" value="C:cytosol"/>
    <property type="evidence" value="ECO:0007669"/>
    <property type="project" value="TreeGrafter"/>
</dbReference>
<evidence type="ECO:0000259" key="1">
    <source>
        <dbReference type="Pfam" id="PF03378"/>
    </source>
</evidence>
<dbReference type="OrthoDB" id="3268246at2759"/>
<dbReference type="Gene3D" id="1.25.10.10">
    <property type="entry name" value="Leucine-rich Repeat Variant"/>
    <property type="match status" value="1"/>
</dbReference>
<organism evidence="3 4">
    <name type="scientific">Sugiyamaella lignohabitans</name>
    <dbReference type="NCBI Taxonomy" id="796027"/>
    <lineage>
        <taxon>Eukaryota</taxon>
        <taxon>Fungi</taxon>
        <taxon>Dikarya</taxon>
        <taxon>Ascomycota</taxon>
        <taxon>Saccharomycotina</taxon>
        <taxon>Dipodascomycetes</taxon>
        <taxon>Dipodascales</taxon>
        <taxon>Trichomonascaceae</taxon>
        <taxon>Sugiyamaella</taxon>
    </lineage>
</organism>
<evidence type="ECO:0000313" key="3">
    <source>
        <dbReference type="EMBL" id="ANB15048.1"/>
    </source>
</evidence>
<dbReference type="SUPFAM" id="SSF48371">
    <property type="entry name" value="ARM repeat"/>
    <property type="match status" value="1"/>
</dbReference>
<evidence type="ECO:0000259" key="2">
    <source>
        <dbReference type="Pfam" id="PF08506"/>
    </source>
</evidence>
<dbReference type="InterPro" id="IPR016024">
    <property type="entry name" value="ARM-type_fold"/>
</dbReference>
<dbReference type="PANTHER" id="PTHR10997:SF8">
    <property type="entry name" value="EXPORTIN-2"/>
    <property type="match status" value="1"/>
</dbReference>
<reference evidence="3 4" key="1">
    <citation type="submission" date="2016-02" db="EMBL/GenBank/DDBJ databases">
        <title>Complete genome sequence and transcriptome regulation of the pentose utilising yeast Sugiyamaella lignohabitans.</title>
        <authorList>
            <person name="Bellasio M."/>
            <person name="Peymann A."/>
            <person name="Valli M."/>
            <person name="Sipitzky M."/>
            <person name="Graf A."/>
            <person name="Sauer M."/>
            <person name="Marx H."/>
            <person name="Mattanovich D."/>
        </authorList>
    </citation>
    <scope>NUCLEOTIDE SEQUENCE [LARGE SCALE GENOMIC DNA]</scope>
    <source>
        <strain evidence="3 4">CBS 10342</strain>
    </source>
</reference>
<dbReference type="GO" id="GO:0005635">
    <property type="term" value="C:nuclear envelope"/>
    <property type="evidence" value="ECO:0007669"/>
    <property type="project" value="TreeGrafter"/>
</dbReference>
<dbReference type="GO" id="GO:0034399">
    <property type="term" value="C:nuclear periphery"/>
    <property type="evidence" value="ECO:0007669"/>
    <property type="project" value="EnsemblFungi"/>
</dbReference>
<feature type="domain" description="Exportin-2 C-terminal" evidence="1">
    <location>
        <begin position="427"/>
        <end position="872"/>
    </location>
</feature>
<dbReference type="RefSeq" id="XP_018737525.1">
    <property type="nucleotide sequence ID" value="XM_018879626.1"/>
</dbReference>
<sequence length="876" mass="97989">MITLPQSLQVQIGEAVSTIADSDFPDKWENLVPELVSRLGSDIKTNNGVLAVAHSIFKRWRPLFRSDALFKEIALVLSQFSVPFLAALKETDSLIEQSSNDKNKLKDLFQCLHLLVKIYFDLNCQDIPEFFEDNLDTCMSIFHKYLVYKNPVLETADDDEPSVVEFVKSSICEVLELYTQRYLDVFERLLSNFVQTTWNMLTTTGIEPKFDLLVSKALGFLTSVAKVQQQANNIFASDEVLEQVVKNIVLPNLSLRATDEELFEDDPIEFTRRDLDGSDSDTRRRAATDLIRELAAHLEAKVTEVAMKYVNGYLATYNSNRVENWRAKDAATYLFSAIAAKSNMTSAGVSSTNLLLDIVGFFAENVAPDLVAESNVHPILKVDAIKYIYTFRNQLTKDQLISAFPLLSSLLSSTDYVVYTYASVTIERILSIRDTTGSNNSLMFQKADIAPVSQDLLTNLFRLIRQGSTSPEKLAENEFLMKCIMRILITSQESTAPYAEHLIHELVDITVTICKNPSNPKFSHYTFEAIGSIIRFDGAIVGADKLENIILNPFLQILGGDVTEFIPYVFQVLSQLLNTPRPSKGLPEVYQPLVRPLMSPALWESRGNVPALVGLLEAILTRGSELIIETGSLEPLLGVFQKLIASKALDAFGFDLLEKIFLYLPLTALAPYNNQIALILLRRLETGRTDKYVSRLSNFIYFLAAVENNPGLGPIFAVEFIDSAQAELFGQILERFILPSTLQINGYFPRKIAAIGLTKIIMQNPKFIEGSYSSKYLVSLQTLIKLLKSAVAEPLNDSTALDLELDLDEISFGASFAKLATTSVHPYDPAPSIKNPSEFFISELRRVATQYPGPVYQLIGQLPDDSKKYLNQLGFT</sequence>
<dbReference type="Proteomes" id="UP000189580">
    <property type="component" value="Chromosome b"/>
</dbReference>
<evidence type="ECO:0000313" key="4">
    <source>
        <dbReference type="Proteomes" id="UP000189580"/>
    </source>
</evidence>
<accession>A0A167FAV5</accession>